<evidence type="ECO:0000313" key="6">
    <source>
        <dbReference type="EMBL" id="KAK3108235.1"/>
    </source>
</evidence>
<dbReference type="Proteomes" id="UP001186944">
    <property type="component" value="Unassembled WGS sequence"/>
</dbReference>
<feature type="binding site" evidence="5">
    <location>
        <position position="207"/>
    </location>
    <ligand>
        <name>Fe cation</name>
        <dbReference type="ChEBI" id="CHEBI:24875"/>
        <note>catalytic</note>
    </ligand>
</feature>
<accession>A0AA89C6E5</accession>
<comment type="cofactor">
    <cofactor evidence="5">
        <name>Fe(2+)</name>
        <dbReference type="ChEBI" id="CHEBI:29033"/>
    </cofactor>
    <text evidence="5">Binds 1 Fe(2+) ion per subunit.</text>
</comment>
<evidence type="ECO:0000256" key="4">
    <source>
        <dbReference type="ARBA" id="ARBA00023004"/>
    </source>
</evidence>
<dbReference type="InterPro" id="IPR004294">
    <property type="entry name" value="Carotenoid_Oase"/>
</dbReference>
<protein>
    <submittedName>
        <fullName evidence="6">Uncharacterized protein</fullName>
    </submittedName>
</protein>
<dbReference type="PANTHER" id="PTHR10543:SF24">
    <property type="entry name" value="CAROTENOID ISOMEROOXYGENASE"/>
    <property type="match status" value="1"/>
</dbReference>
<dbReference type="PANTHER" id="PTHR10543">
    <property type="entry name" value="BETA-CAROTENE DIOXYGENASE"/>
    <property type="match status" value="1"/>
</dbReference>
<comment type="caution">
    <text evidence="6">The sequence shown here is derived from an EMBL/GenBank/DDBJ whole genome shotgun (WGS) entry which is preliminary data.</text>
</comment>
<comment type="similarity">
    <text evidence="1">Belongs to the carotenoid oxygenase family.</text>
</comment>
<dbReference type="Pfam" id="PF03055">
    <property type="entry name" value="RPE65"/>
    <property type="match status" value="1"/>
</dbReference>
<dbReference type="GO" id="GO:0003834">
    <property type="term" value="F:beta-carotene 15,15'-dioxygenase activity"/>
    <property type="evidence" value="ECO:0007669"/>
    <property type="project" value="TreeGrafter"/>
</dbReference>
<keyword evidence="2 5" id="KW-0479">Metal-binding</keyword>
<dbReference type="GO" id="GO:0042574">
    <property type="term" value="P:retinal metabolic process"/>
    <property type="evidence" value="ECO:0007669"/>
    <property type="project" value="TreeGrafter"/>
</dbReference>
<feature type="binding site" evidence="5">
    <location>
        <position position="272"/>
    </location>
    <ligand>
        <name>Fe cation</name>
        <dbReference type="ChEBI" id="CHEBI:24875"/>
        <note>catalytic</note>
    </ligand>
</feature>
<evidence type="ECO:0000256" key="2">
    <source>
        <dbReference type="ARBA" id="ARBA00022723"/>
    </source>
</evidence>
<evidence type="ECO:0000256" key="5">
    <source>
        <dbReference type="PIRSR" id="PIRSR604294-1"/>
    </source>
</evidence>
<organism evidence="6 7">
    <name type="scientific">Pinctada imbricata</name>
    <name type="common">Atlantic pearl-oyster</name>
    <name type="synonym">Pinctada martensii</name>
    <dbReference type="NCBI Taxonomy" id="66713"/>
    <lineage>
        <taxon>Eukaryota</taxon>
        <taxon>Metazoa</taxon>
        <taxon>Spiralia</taxon>
        <taxon>Lophotrochozoa</taxon>
        <taxon>Mollusca</taxon>
        <taxon>Bivalvia</taxon>
        <taxon>Autobranchia</taxon>
        <taxon>Pteriomorphia</taxon>
        <taxon>Pterioida</taxon>
        <taxon>Pterioidea</taxon>
        <taxon>Pteriidae</taxon>
        <taxon>Pinctada</taxon>
    </lineage>
</organism>
<dbReference type="GO" id="GO:0046872">
    <property type="term" value="F:metal ion binding"/>
    <property type="evidence" value="ECO:0007669"/>
    <property type="project" value="UniProtKB-KW"/>
</dbReference>
<keyword evidence="7" id="KW-1185">Reference proteome</keyword>
<dbReference type="GO" id="GO:0010436">
    <property type="term" value="F:carotenoid dioxygenase activity"/>
    <property type="evidence" value="ECO:0007669"/>
    <property type="project" value="TreeGrafter"/>
</dbReference>
<evidence type="ECO:0000256" key="1">
    <source>
        <dbReference type="ARBA" id="ARBA00006787"/>
    </source>
</evidence>
<name>A0AA89C6E5_PINIB</name>
<proteinExistence type="inferred from homology"/>
<evidence type="ECO:0000313" key="7">
    <source>
        <dbReference type="Proteomes" id="UP001186944"/>
    </source>
</evidence>
<sequence>MRILSFQIRNGLGQFGMGHRNFTHSFDAFGKLSSWKFPGNGSAFFSTKFIQSDFYKASVSANDIEPWLMFESVTPPFDEIQKLHALIRGIDNMNVNIAKLNSDGGATFVALNDFWKIYEIDPYSLSTTRSLTANVPQGGKTGSVTFLNFLSSAHPLPEYGTGNHITFLSSVSLIPGIKSKITTVRIRTADKREEIAHWEVDRVPYMHSFSVTQNYVIFFASPFYVNVMKMIRYAEPFNCLDWNKNEVTTVYVVEIKTGKVYTMKTENMFTMHHINAFESGKREITVDVSSYPSPQFVKDLQMKILLDPIERNNFDAHALLKRYHIDIDRKEVTAVSFPVSKTVPFANKLDMPTINENYRYQNYCYIYGVVLKSDDTNLSHISLVKKDICNASGDKSWFIKHHYPVEAWFVGAPSAKEEDDGYLLVPILDGKNKTSYLSIIDTKTMKTVNRAELPTIVPFNLHGRFFEDVV</sequence>
<feature type="binding site" evidence="5">
    <location>
        <position position="462"/>
    </location>
    <ligand>
        <name>Fe cation</name>
        <dbReference type="ChEBI" id="CHEBI:24875"/>
        <note>catalytic</note>
    </ligand>
</feature>
<dbReference type="AlphaFoldDB" id="A0AA89C6E5"/>
<evidence type="ECO:0000256" key="3">
    <source>
        <dbReference type="ARBA" id="ARBA00023002"/>
    </source>
</evidence>
<dbReference type="GO" id="GO:0016121">
    <property type="term" value="P:carotene catabolic process"/>
    <property type="evidence" value="ECO:0007669"/>
    <property type="project" value="TreeGrafter"/>
</dbReference>
<reference evidence="6" key="1">
    <citation type="submission" date="2019-08" db="EMBL/GenBank/DDBJ databases">
        <title>The improved chromosome-level genome for the pearl oyster Pinctada fucata martensii using PacBio sequencing and Hi-C.</title>
        <authorList>
            <person name="Zheng Z."/>
        </authorList>
    </citation>
    <scope>NUCLEOTIDE SEQUENCE</scope>
    <source>
        <strain evidence="6">ZZ-2019</strain>
        <tissue evidence="6">Adductor muscle</tissue>
    </source>
</reference>
<keyword evidence="3" id="KW-0560">Oxidoreductase</keyword>
<dbReference type="EMBL" id="VSWD01000001">
    <property type="protein sequence ID" value="KAK3108235.1"/>
    <property type="molecule type" value="Genomic_DNA"/>
</dbReference>
<keyword evidence="4 5" id="KW-0408">Iron</keyword>
<gene>
    <name evidence="6" type="ORF">FSP39_003754</name>
</gene>
<feature type="binding site" evidence="5">
    <location>
        <position position="154"/>
    </location>
    <ligand>
        <name>Fe cation</name>
        <dbReference type="ChEBI" id="CHEBI:24875"/>
        <note>catalytic</note>
    </ligand>
</feature>